<organism evidence="2 3">
    <name type="scientific">Shouchella lonarensis</name>
    <dbReference type="NCBI Taxonomy" id="1464122"/>
    <lineage>
        <taxon>Bacteria</taxon>
        <taxon>Bacillati</taxon>
        <taxon>Bacillota</taxon>
        <taxon>Bacilli</taxon>
        <taxon>Bacillales</taxon>
        <taxon>Bacillaceae</taxon>
        <taxon>Shouchella</taxon>
    </lineage>
</organism>
<proteinExistence type="predicted"/>
<dbReference type="RefSeq" id="WP_176763748.1">
    <property type="nucleotide sequence ID" value="NZ_FMYM01000002.1"/>
</dbReference>
<dbReference type="Pfam" id="PF01944">
    <property type="entry name" value="SpoIIM"/>
    <property type="match status" value="1"/>
</dbReference>
<gene>
    <name evidence="2" type="ORF">SAMN05421737_10226</name>
</gene>
<feature type="transmembrane region" description="Helical" evidence="1">
    <location>
        <begin position="9"/>
        <end position="31"/>
    </location>
</feature>
<feature type="transmembrane region" description="Helical" evidence="1">
    <location>
        <begin position="51"/>
        <end position="69"/>
    </location>
</feature>
<keyword evidence="1" id="KW-0812">Transmembrane</keyword>
<feature type="transmembrane region" description="Helical" evidence="1">
    <location>
        <begin position="138"/>
        <end position="159"/>
    </location>
</feature>
<dbReference type="STRING" id="1464122.SAMN05421737_10226"/>
<dbReference type="PANTHER" id="PTHR35337:SF1">
    <property type="entry name" value="SLR1478 PROTEIN"/>
    <property type="match status" value="1"/>
</dbReference>
<evidence type="ECO:0000256" key="1">
    <source>
        <dbReference type="SAM" id="Phobius"/>
    </source>
</evidence>
<reference evidence="3" key="1">
    <citation type="submission" date="2016-09" db="EMBL/GenBank/DDBJ databases">
        <authorList>
            <person name="Varghese N."/>
            <person name="Submissions S."/>
        </authorList>
    </citation>
    <scope>NUCLEOTIDE SEQUENCE [LARGE SCALE GENOMIC DNA]</scope>
    <source>
        <strain evidence="3">25nlg</strain>
    </source>
</reference>
<keyword evidence="1" id="KW-1133">Transmembrane helix</keyword>
<dbReference type="AlphaFoldDB" id="A0A1G6GU54"/>
<keyword evidence="3" id="KW-1185">Reference proteome</keyword>
<protein>
    <submittedName>
        <fullName evidence="2">Stage II sporulation protein M</fullName>
    </submittedName>
</protein>
<name>A0A1G6GU54_9BACI</name>
<dbReference type="EMBL" id="FMYM01000002">
    <property type="protein sequence ID" value="SDB85537.1"/>
    <property type="molecule type" value="Genomic_DNA"/>
</dbReference>
<dbReference type="Proteomes" id="UP000242662">
    <property type="component" value="Unassembled WGS sequence"/>
</dbReference>
<accession>A0A1G6GU54</accession>
<sequence>MIYFWRKYVLLASSIFCIFVLIGGALEYFIFYDASYPAEAMIDGETKWYEVFMNNLIVILFMVLGIFLFGTITFLLLAFNGWIVGMALVSSYSEGASVVEIVGAIVPHGIFEVPAIIAAAAIGFVGFKFYDQMRNKQLYKYTGFMLAVAVLLLFAASIVETMVTSSL</sequence>
<evidence type="ECO:0000313" key="3">
    <source>
        <dbReference type="Proteomes" id="UP000242662"/>
    </source>
</evidence>
<feature type="transmembrane region" description="Helical" evidence="1">
    <location>
        <begin position="105"/>
        <end position="126"/>
    </location>
</feature>
<dbReference type="PANTHER" id="PTHR35337">
    <property type="entry name" value="SLR1478 PROTEIN"/>
    <property type="match status" value="1"/>
</dbReference>
<evidence type="ECO:0000313" key="2">
    <source>
        <dbReference type="EMBL" id="SDB85537.1"/>
    </source>
</evidence>
<dbReference type="InterPro" id="IPR002798">
    <property type="entry name" value="SpoIIM-like"/>
</dbReference>
<keyword evidence="1" id="KW-0472">Membrane</keyword>